<evidence type="ECO:0000313" key="5">
    <source>
        <dbReference type="Ensembl" id="ENSCCNP00000014114.1"/>
    </source>
</evidence>
<dbReference type="InterPro" id="IPR007990">
    <property type="entry name" value="PIP"/>
</dbReference>
<dbReference type="InterPro" id="IPR013783">
    <property type="entry name" value="Ig-like_fold"/>
</dbReference>
<dbReference type="GO" id="GO:0005615">
    <property type="term" value="C:extracellular space"/>
    <property type="evidence" value="ECO:0007669"/>
    <property type="project" value="TreeGrafter"/>
</dbReference>
<comment type="subunit">
    <text evidence="2">Monomer. Interacts with AZGP1.</text>
</comment>
<keyword evidence="4" id="KW-0732">Signal</keyword>
<dbReference type="GO" id="GO:0006508">
    <property type="term" value="P:proteolysis"/>
    <property type="evidence" value="ECO:0007669"/>
    <property type="project" value="TreeGrafter"/>
</dbReference>
<dbReference type="PANTHER" id="PTHR15096">
    <property type="entry name" value="PROLACTIN-INDUCIBLE PROTEIN/SEMINAL VESICLE ANTIGEN"/>
    <property type="match status" value="1"/>
</dbReference>
<evidence type="ECO:0000256" key="4">
    <source>
        <dbReference type="SAM" id="SignalP"/>
    </source>
</evidence>
<dbReference type="Ensembl" id="ENSCCNT00000018510.1">
    <property type="protein sequence ID" value="ENSCCNP00000014114.1"/>
    <property type="gene ID" value="ENSCCNG00000014614.1"/>
</dbReference>
<feature type="chain" id="PRO_5034680786" description="Prolactin-induced protein" evidence="4">
    <location>
        <begin position="29"/>
        <end position="145"/>
    </location>
</feature>
<reference evidence="5" key="1">
    <citation type="submission" date="2023-09" db="UniProtKB">
        <authorList>
            <consortium name="Ensembl"/>
        </authorList>
    </citation>
    <scope>IDENTIFICATION</scope>
</reference>
<evidence type="ECO:0000256" key="1">
    <source>
        <dbReference type="ARBA" id="ARBA00006819"/>
    </source>
</evidence>
<organism evidence="5">
    <name type="scientific">Castor canadensis</name>
    <name type="common">American beaver</name>
    <dbReference type="NCBI Taxonomy" id="51338"/>
    <lineage>
        <taxon>Eukaryota</taxon>
        <taxon>Metazoa</taxon>
        <taxon>Chordata</taxon>
        <taxon>Craniata</taxon>
        <taxon>Vertebrata</taxon>
        <taxon>Euteleostomi</taxon>
        <taxon>Mammalia</taxon>
        <taxon>Eutheria</taxon>
        <taxon>Euarchontoglires</taxon>
        <taxon>Glires</taxon>
        <taxon>Rodentia</taxon>
        <taxon>Castorimorpha</taxon>
        <taxon>Castoridae</taxon>
        <taxon>Castor</taxon>
    </lineage>
</organism>
<accession>A0A8C0ZS51</accession>
<dbReference type="AlphaFoldDB" id="A0A8C0ZS51"/>
<dbReference type="GO" id="GO:0004190">
    <property type="term" value="F:aspartic-type endopeptidase activity"/>
    <property type="evidence" value="ECO:0007669"/>
    <property type="project" value="TreeGrafter"/>
</dbReference>
<evidence type="ECO:0000256" key="3">
    <source>
        <dbReference type="ARBA" id="ARBA00032342"/>
    </source>
</evidence>
<comment type="similarity">
    <text evidence="1">Belongs to the PIP family.</text>
</comment>
<sequence length="145" mass="15759">MCALQPLCKPSSATLLLVFCLRLGTSIAQEDGEEIISLNMTTSKSDKPNEFWLKLTVTNNVNECMVVKISTEDNPSVQYPNGHVVYTACICDINNYYWEIAVSGNADIVGTAEVVSTQNICPDGEKLYPAIGYQVFATITVKAAA</sequence>
<dbReference type="InterPro" id="IPR014756">
    <property type="entry name" value="Ig_E-set"/>
</dbReference>
<evidence type="ECO:0000256" key="2">
    <source>
        <dbReference type="ARBA" id="ARBA00025932"/>
    </source>
</evidence>
<dbReference type="Gene3D" id="2.60.40.10">
    <property type="entry name" value="Immunoglobulins"/>
    <property type="match status" value="1"/>
</dbReference>
<dbReference type="GO" id="GO:0002682">
    <property type="term" value="P:regulation of immune system process"/>
    <property type="evidence" value="ECO:0007669"/>
    <property type="project" value="TreeGrafter"/>
</dbReference>
<dbReference type="SUPFAM" id="SSF81296">
    <property type="entry name" value="E set domains"/>
    <property type="match status" value="1"/>
</dbReference>
<proteinExistence type="inferred from homology"/>
<feature type="signal peptide" evidence="4">
    <location>
        <begin position="1"/>
        <end position="28"/>
    </location>
</feature>
<dbReference type="Pfam" id="PF05326">
    <property type="entry name" value="SVA"/>
    <property type="match status" value="1"/>
</dbReference>
<protein>
    <recommendedName>
        <fullName evidence="3">Prolactin-induced protein</fullName>
    </recommendedName>
</protein>
<dbReference type="PANTHER" id="PTHR15096:SF8">
    <property type="entry name" value="PROLACTIN-INDUCED PROTEIN"/>
    <property type="match status" value="1"/>
</dbReference>
<name>A0A8C0ZS51_CASCN</name>